<dbReference type="GO" id="GO:0016020">
    <property type="term" value="C:membrane"/>
    <property type="evidence" value="ECO:0007669"/>
    <property type="project" value="InterPro"/>
</dbReference>
<dbReference type="SMART" id="SM00283">
    <property type="entry name" value="MA"/>
    <property type="match status" value="1"/>
</dbReference>
<gene>
    <name evidence="4" type="ORF">P3F81_02965</name>
</gene>
<dbReference type="PANTHER" id="PTHR32089:SF112">
    <property type="entry name" value="LYSOZYME-LIKE PROTEIN-RELATED"/>
    <property type="match status" value="1"/>
</dbReference>
<evidence type="ECO:0000313" key="5">
    <source>
        <dbReference type="Proteomes" id="UP001243623"/>
    </source>
</evidence>
<keyword evidence="5" id="KW-1185">Reference proteome</keyword>
<evidence type="ECO:0000256" key="2">
    <source>
        <dbReference type="PROSITE-ProRule" id="PRU00284"/>
    </source>
</evidence>
<dbReference type="AlphaFoldDB" id="A0A9Y2AJP3"/>
<evidence type="ECO:0000259" key="3">
    <source>
        <dbReference type="PROSITE" id="PS50111"/>
    </source>
</evidence>
<protein>
    <submittedName>
        <fullName evidence="4">Methyl-accepting chemotaxis protein</fullName>
    </submittedName>
</protein>
<dbReference type="Pfam" id="PF00015">
    <property type="entry name" value="MCPsignal"/>
    <property type="match status" value="1"/>
</dbReference>
<feature type="domain" description="Methyl-accepting transducer" evidence="3">
    <location>
        <begin position="119"/>
        <end position="283"/>
    </location>
</feature>
<reference evidence="4" key="1">
    <citation type="submission" date="2023-03" db="EMBL/GenBank/DDBJ databases">
        <title>Selenobaculum gbiensis gen. nov. sp. nov., a new bacterium isolated from the gut microbiota of IBD patient.</title>
        <authorList>
            <person name="Yeo S."/>
            <person name="Park H."/>
            <person name="Huh C.S."/>
        </authorList>
    </citation>
    <scope>NUCLEOTIDE SEQUENCE</scope>
    <source>
        <strain evidence="4">ICN-92133</strain>
    </source>
</reference>
<dbReference type="EMBL" id="CP120678">
    <property type="protein sequence ID" value="WIW71288.1"/>
    <property type="molecule type" value="Genomic_DNA"/>
</dbReference>
<dbReference type="GO" id="GO:0007165">
    <property type="term" value="P:signal transduction"/>
    <property type="evidence" value="ECO:0007669"/>
    <property type="project" value="UniProtKB-KW"/>
</dbReference>
<dbReference type="Gene3D" id="1.10.287.950">
    <property type="entry name" value="Methyl-accepting chemotaxis protein"/>
    <property type="match status" value="1"/>
</dbReference>
<evidence type="ECO:0000313" key="4">
    <source>
        <dbReference type="EMBL" id="WIW71288.1"/>
    </source>
</evidence>
<dbReference type="PANTHER" id="PTHR32089">
    <property type="entry name" value="METHYL-ACCEPTING CHEMOTAXIS PROTEIN MCPB"/>
    <property type="match status" value="1"/>
</dbReference>
<proteinExistence type="predicted"/>
<dbReference type="Proteomes" id="UP001243623">
    <property type="component" value="Chromosome"/>
</dbReference>
<name>A0A9Y2AJP3_9FIRM</name>
<evidence type="ECO:0000256" key="1">
    <source>
        <dbReference type="ARBA" id="ARBA00023224"/>
    </source>
</evidence>
<accession>A0A9Y2AJP3</accession>
<dbReference type="KEGG" id="sgbi:P3F81_02965"/>
<keyword evidence="1 2" id="KW-0807">Transducer</keyword>
<dbReference type="SUPFAM" id="SSF58104">
    <property type="entry name" value="Methyl-accepting chemotaxis protein (MCP) signaling domain"/>
    <property type="match status" value="1"/>
</dbReference>
<organism evidence="4 5">
    <name type="scientific">Selenobaculum gibii</name>
    <dbReference type="NCBI Taxonomy" id="3054208"/>
    <lineage>
        <taxon>Bacteria</taxon>
        <taxon>Bacillati</taxon>
        <taxon>Bacillota</taxon>
        <taxon>Negativicutes</taxon>
        <taxon>Selenomonadales</taxon>
        <taxon>Selenomonadaceae</taxon>
        <taxon>Selenobaculum</taxon>
    </lineage>
</organism>
<dbReference type="PROSITE" id="PS50111">
    <property type="entry name" value="CHEMOTAXIS_TRANSDUC_2"/>
    <property type="match status" value="1"/>
</dbReference>
<sequence>MEVGEKKQYSNEEILEAFKIVLPYMNKIVREDMAVGLTDLKEYLGYHRAKNFELDLPAGKPIAGIPTIAKCIDSGKETFEDIPKEVYGYPIKTVFTPIYGKDKKVIGTLSSGIDTGDNNDLISTVENLATSTEQAYIAVEQVAMSATELAQAGQEAIKLANELMVKNNETTQVIDYINTIAQQTNLLGLNAAIEAARAGEQGRGFAVVAEEVRKLAEQSQEATKRIQKTLHEMSQAVSSIARAIEGTGAISEEQAASTEEITSSLETVTKGANDLKEYVERFR</sequence>
<dbReference type="InterPro" id="IPR004089">
    <property type="entry name" value="MCPsignal_dom"/>
</dbReference>